<dbReference type="SUPFAM" id="SSF51445">
    <property type="entry name" value="(Trans)glycosidases"/>
    <property type="match status" value="6"/>
</dbReference>
<dbReference type="Proteomes" id="UP000283530">
    <property type="component" value="Unassembled WGS sequence"/>
</dbReference>
<sequence>MQGSNLPAPVNVINLYLQYSIERIRIYDPNPDVLQALKGSKLLVTLGVGNEDIASLASSQQAASSWVSTITFKPIPLTLNSSSYRLVMRRECPVCCTGHLQQLALAPLKLTLLWQVRSSPPPTLHCKVIFTSEAMSDMYWAMEKVAGTNVSIVVAESGWPTTGNGDFNTPALAQAYNTNLKNHVINNCTPKTPNSLIDTYIFAMFIEDLKQPSAHPIGVCYGMQGNNLPAPAEVISLYKKTGIERIRLFDPNPDVLKALRGSGLLVSLGVTNKDIPGLAGSQDTANAWVATNVKAYPDVSFTYISVGNEMIPGEMSHDVARAIQNIYNAVVAAGLSKIKVSTVVASTVLGVSYPPSQGAFSTAAVSDMTSIVSVLAKIGSPLMANVYPYFAYAAERGKISQEYALFTATSPPVHDGNLDYSCLFDAIVDSFYSAMERVGGANVGIVVSESGWPSAGNGAYTTPDLAKVYNNNLIKHVASKGTPKRPGSRLDTFVFAMFNENLKAAGVEQNWGQFTPFSNDHSSGGGGAHPIGVCYGMQGNNLPAPAEVINLYKKTGIERIRLFDPNPDVLKALRGSGLLVSLGVTNKDIPGLAGSQDTANAWVATNVKAYPDVSFTYISVGNEMIPGEMSHDVARAIQNIYNAVVAAGLSKIKVSTVVASTVLGVSYPPSQGAFSTAAVSDMTSIVSVLAKIGSPLMANVYPYFAYAAERGKISQEYALLTATSPPVHDGNLDYLCLFDAIVDSFYSAMERVGGGNVGIVVSESGWPSAGNGAYTTPDLAKVYNNNLIKHVASKGTPKRPNSRLDTFVFAMFNENLKAAGVEQNWGQFTPFSNDHSSGGGGAHPIGVCYGMQGNNLPAPADVINLYKKTGIERIRLFDPNPDVLKALRGSGLLVSLGVTNKDIPGLAGSQDTANAWVATNVKAYPDVSFTYISVGNEMIPGQMSHDVARAIQNIYNAVVAAGLSKIKVSTVVASTVLGVSYPPSQGAFSTAAVSDMTSIVSVLAKIGSPLMANVYPYFAYAAERGKISQEYALFTATSPPVHDGNLDYLCLFDAIVDSFYSAMERVGGANVGIVVSESGWPSAGNGAYTTPDLAKVYNNNLIKHVASKGTPKRPGSRLDTFVFAMFNENLKAAGVEQNWGLFYPNMQPYPMGVCYGMLGNNLPAPVDVINLFLQYGIERIRIYEPNTDVLQALKGSKLLVSLGVRNEDIPNLSRSQEAANSWVSTFVSAYTPDVEFKYISVGNEVIPGENAQYVAQAIQNIHNALAAAGISTIKVSTVVASVVLAASSPPSQGVFTSEAMSTMTSVISVLSSIGSPLMANVYPYFAYAADPAHISLPFATFTASSPPILDGNLAYWNLFDAMVDAFYWATEKAGGTNVGIVVTETGWPTAGNGNFTTPTLAQVYNTNLKNHVMNNGTPKRPSSQIDTYIFAMFNENLKQPSGIEQNWGIFYPDKKPVYPLF</sequence>
<proteinExistence type="inferred from homology"/>
<dbReference type="Gene3D" id="3.20.20.80">
    <property type="entry name" value="Glycosidases"/>
    <property type="match status" value="6"/>
</dbReference>
<reference evidence="6 7" key="1">
    <citation type="journal article" date="2019" name="Nat. Plants">
        <title>Stout camphor tree genome fills gaps in understanding of flowering plant genome evolution.</title>
        <authorList>
            <person name="Chaw S.M."/>
            <person name="Liu Y.C."/>
            <person name="Wu Y.W."/>
            <person name="Wang H.Y."/>
            <person name="Lin C.I."/>
            <person name="Wu C.S."/>
            <person name="Ke H.M."/>
            <person name="Chang L.Y."/>
            <person name="Hsu C.Y."/>
            <person name="Yang H.T."/>
            <person name="Sudianto E."/>
            <person name="Hsu M.H."/>
            <person name="Wu K.P."/>
            <person name="Wang L.N."/>
            <person name="Leebens-Mack J.H."/>
            <person name="Tsai I.J."/>
        </authorList>
    </citation>
    <scope>NUCLEOTIDE SEQUENCE [LARGE SCALE GENOMIC DNA]</scope>
    <source>
        <strain evidence="7">cv. Chaw 1501</strain>
        <tissue evidence="6">Young leaves</tissue>
    </source>
</reference>
<evidence type="ECO:0000256" key="3">
    <source>
        <dbReference type="ARBA" id="ARBA00023295"/>
    </source>
</evidence>
<protein>
    <submittedName>
        <fullName evidence="6">Glucan endo-1,3-beta-glucosidase GII</fullName>
    </submittedName>
</protein>
<comment type="caution">
    <text evidence="6">The sequence shown here is derived from an EMBL/GenBank/DDBJ whole genome shotgun (WGS) entry which is preliminary data.</text>
</comment>
<organism evidence="6 7">
    <name type="scientific">Cinnamomum micranthum f. kanehirae</name>
    <dbReference type="NCBI Taxonomy" id="337451"/>
    <lineage>
        <taxon>Eukaryota</taxon>
        <taxon>Viridiplantae</taxon>
        <taxon>Streptophyta</taxon>
        <taxon>Embryophyta</taxon>
        <taxon>Tracheophyta</taxon>
        <taxon>Spermatophyta</taxon>
        <taxon>Magnoliopsida</taxon>
        <taxon>Magnoliidae</taxon>
        <taxon>Laurales</taxon>
        <taxon>Lauraceae</taxon>
        <taxon>Cinnamomum</taxon>
    </lineage>
</organism>
<evidence type="ECO:0000313" key="7">
    <source>
        <dbReference type="Proteomes" id="UP000283530"/>
    </source>
</evidence>
<dbReference type="GO" id="GO:0005975">
    <property type="term" value="P:carbohydrate metabolic process"/>
    <property type="evidence" value="ECO:0007669"/>
    <property type="project" value="InterPro"/>
</dbReference>
<dbReference type="InterPro" id="IPR044965">
    <property type="entry name" value="Glyco_hydro_17_plant"/>
</dbReference>
<dbReference type="InterPro" id="IPR000490">
    <property type="entry name" value="Glyco_hydro_17"/>
</dbReference>
<accession>A0A443PQ22</accession>
<dbReference type="Pfam" id="PF00332">
    <property type="entry name" value="Glyco_hydro_17"/>
    <property type="match status" value="6"/>
</dbReference>
<dbReference type="GO" id="GO:0004553">
    <property type="term" value="F:hydrolase activity, hydrolyzing O-glycosyl compounds"/>
    <property type="evidence" value="ECO:0007669"/>
    <property type="project" value="InterPro"/>
</dbReference>
<dbReference type="FunFam" id="3.20.20.80:FF:000010">
    <property type="entry name" value="glucan endo-1,3-beta-glucosidase, basic"/>
    <property type="match status" value="4"/>
</dbReference>
<dbReference type="PANTHER" id="PTHR32227">
    <property type="entry name" value="GLUCAN ENDO-1,3-BETA-GLUCOSIDASE BG1-RELATED-RELATED"/>
    <property type="match status" value="1"/>
</dbReference>
<evidence type="ECO:0000256" key="2">
    <source>
        <dbReference type="ARBA" id="ARBA00022801"/>
    </source>
</evidence>
<gene>
    <name evidence="6" type="ORF">CKAN_02207600</name>
</gene>
<dbReference type="InterPro" id="IPR017853">
    <property type="entry name" value="GH"/>
</dbReference>
<dbReference type="STRING" id="337451.A0A443PQ22"/>
<dbReference type="EMBL" id="QPKB01000009">
    <property type="protein sequence ID" value="RWR92849.1"/>
    <property type="molecule type" value="Genomic_DNA"/>
</dbReference>
<keyword evidence="3 5" id="KW-0326">Glycosidase</keyword>
<evidence type="ECO:0000256" key="5">
    <source>
        <dbReference type="RuleBase" id="RU004336"/>
    </source>
</evidence>
<dbReference type="PROSITE" id="PS00587">
    <property type="entry name" value="GLYCOSYL_HYDROL_F17"/>
    <property type="match status" value="5"/>
</dbReference>
<dbReference type="OrthoDB" id="941679at2759"/>
<evidence type="ECO:0000256" key="4">
    <source>
        <dbReference type="RuleBase" id="RU004335"/>
    </source>
</evidence>
<keyword evidence="7" id="KW-1185">Reference proteome</keyword>
<name>A0A443PQ22_9MAGN</name>
<evidence type="ECO:0000313" key="6">
    <source>
        <dbReference type="EMBL" id="RWR92849.1"/>
    </source>
</evidence>
<comment type="similarity">
    <text evidence="1 4">Belongs to the glycosyl hydrolase 17 family.</text>
</comment>
<evidence type="ECO:0000256" key="1">
    <source>
        <dbReference type="ARBA" id="ARBA00008773"/>
    </source>
</evidence>
<keyword evidence="2 5" id="KW-0378">Hydrolase</keyword>